<keyword evidence="2" id="KW-0732">Signal</keyword>
<evidence type="ECO:0000313" key="4">
    <source>
        <dbReference type="Proteomes" id="UP001596292"/>
    </source>
</evidence>
<name>A0ABW2BLT9_9HYPH</name>
<evidence type="ECO:0000313" key="3">
    <source>
        <dbReference type="EMBL" id="MFC6791428.1"/>
    </source>
</evidence>
<gene>
    <name evidence="3" type="ORF">ACFQE0_18485</name>
</gene>
<feature type="region of interest" description="Disordered" evidence="1">
    <location>
        <begin position="62"/>
        <end position="114"/>
    </location>
</feature>
<proteinExistence type="predicted"/>
<feature type="chain" id="PRO_5046281676" evidence="2">
    <location>
        <begin position="22"/>
        <end position="114"/>
    </location>
</feature>
<feature type="compositionally biased region" description="Low complexity" evidence="1">
    <location>
        <begin position="36"/>
        <end position="49"/>
    </location>
</feature>
<reference evidence="4" key="1">
    <citation type="journal article" date="2019" name="Int. J. Syst. Evol. Microbiol.">
        <title>The Global Catalogue of Microorganisms (GCM) 10K type strain sequencing project: providing services to taxonomists for standard genome sequencing and annotation.</title>
        <authorList>
            <consortium name="The Broad Institute Genomics Platform"/>
            <consortium name="The Broad Institute Genome Sequencing Center for Infectious Disease"/>
            <person name="Wu L."/>
            <person name="Ma J."/>
        </authorList>
    </citation>
    <scope>NUCLEOTIDE SEQUENCE [LARGE SCALE GENOMIC DNA]</scope>
    <source>
        <strain evidence="4">CCUG 48316</strain>
    </source>
</reference>
<organism evidence="3 4">
    <name type="scientific">Methylobacterium komagatae</name>
    <dbReference type="NCBI Taxonomy" id="374425"/>
    <lineage>
        <taxon>Bacteria</taxon>
        <taxon>Pseudomonadati</taxon>
        <taxon>Pseudomonadota</taxon>
        <taxon>Alphaproteobacteria</taxon>
        <taxon>Hyphomicrobiales</taxon>
        <taxon>Methylobacteriaceae</taxon>
        <taxon>Methylobacterium</taxon>
    </lineage>
</organism>
<comment type="caution">
    <text evidence="3">The sequence shown here is derived from an EMBL/GenBank/DDBJ whole genome shotgun (WGS) entry which is preliminary data.</text>
</comment>
<keyword evidence="4" id="KW-1185">Reference proteome</keyword>
<protein>
    <submittedName>
        <fullName evidence="3">Uncharacterized protein</fullName>
    </submittedName>
</protein>
<feature type="region of interest" description="Disordered" evidence="1">
    <location>
        <begin position="26"/>
        <end position="49"/>
    </location>
</feature>
<dbReference type="RefSeq" id="WP_378972296.1">
    <property type="nucleotide sequence ID" value="NZ_JBHSWN010000001.1"/>
</dbReference>
<evidence type="ECO:0000256" key="1">
    <source>
        <dbReference type="SAM" id="MobiDB-lite"/>
    </source>
</evidence>
<dbReference type="EMBL" id="JBHSWN010000001">
    <property type="protein sequence ID" value="MFC6791428.1"/>
    <property type="molecule type" value="Genomic_DNA"/>
</dbReference>
<accession>A0ABW2BLT9</accession>
<feature type="compositionally biased region" description="Low complexity" evidence="1">
    <location>
        <begin position="105"/>
        <end position="114"/>
    </location>
</feature>
<sequence>MRYRLIAAGFGLFALTAGASAQTVAPAAQVPHRQPRPTAADPAPGTPAAALDLDATRKRFDANVAKQNESDRKRNSRLESSMRSICSGCGDAPSTKPVKARKARPAAVAPKAAD</sequence>
<feature type="compositionally biased region" description="Basic and acidic residues" evidence="1">
    <location>
        <begin position="68"/>
        <end position="77"/>
    </location>
</feature>
<dbReference type="Proteomes" id="UP001596292">
    <property type="component" value="Unassembled WGS sequence"/>
</dbReference>
<evidence type="ECO:0000256" key="2">
    <source>
        <dbReference type="SAM" id="SignalP"/>
    </source>
</evidence>
<feature type="signal peptide" evidence="2">
    <location>
        <begin position="1"/>
        <end position="21"/>
    </location>
</feature>